<reference evidence="3" key="1">
    <citation type="submission" date="2016-10" db="EMBL/GenBank/DDBJ databases">
        <authorList>
            <person name="Varghese N."/>
        </authorList>
    </citation>
    <scope>NUCLEOTIDE SEQUENCE [LARGE SCALE GENOMIC DNA]</scope>
    <source>
        <strain evidence="3">DSM 44719</strain>
    </source>
</reference>
<dbReference type="RefSeq" id="WP_073366090.1">
    <property type="nucleotide sequence ID" value="NZ_FNTL01000004.1"/>
</dbReference>
<feature type="region of interest" description="Disordered" evidence="1">
    <location>
        <begin position="64"/>
        <end position="89"/>
    </location>
</feature>
<protein>
    <submittedName>
        <fullName evidence="2">Uncharacterized protein</fullName>
    </submittedName>
</protein>
<evidence type="ECO:0000313" key="2">
    <source>
        <dbReference type="EMBL" id="SED66999.1"/>
    </source>
</evidence>
<accession>A0A1H5CJP4</accession>
<evidence type="ECO:0000313" key="3">
    <source>
        <dbReference type="Proteomes" id="UP000183407"/>
    </source>
</evidence>
<dbReference type="OrthoDB" id="4629915at2"/>
<name>A0A1H5CJP4_RHOJO</name>
<organism evidence="2 3">
    <name type="scientific">Rhodococcus jostii</name>
    <dbReference type="NCBI Taxonomy" id="132919"/>
    <lineage>
        <taxon>Bacteria</taxon>
        <taxon>Bacillati</taxon>
        <taxon>Actinomycetota</taxon>
        <taxon>Actinomycetes</taxon>
        <taxon>Mycobacteriales</taxon>
        <taxon>Nocardiaceae</taxon>
        <taxon>Rhodococcus</taxon>
    </lineage>
</organism>
<proteinExistence type="predicted"/>
<dbReference type="Proteomes" id="UP000183407">
    <property type="component" value="Unassembled WGS sequence"/>
</dbReference>
<sequence length="89" mass="9496">MDEPGAPEDLTRRIAHLAREFFLPHDVDRTLRRVTATAVATVSGADSAGILVVEGKKTFASQAGTSDLPEQLDGIQEKLGEGPSVRPRA</sequence>
<dbReference type="EMBL" id="FNTL01000004">
    <property type="protein sequence ID" value="SED66999.1"/>
    <property type="molecule type" value="Genomic_DNA"/>
</dbReference>
<gene>
    <name evidence="2" type="ORF">SAMN04490220_5154</name>
</gene>
<evidence type="ECO:0000256" key="1">
    <source>
        <dbReference type="SAM" id="MobiDB-lite"/>
    </source>
</evidence>
<dbReference type="AlphaFoldDB" id="A0A1H5CJP4"/>